<proteinExistence type="predicted"/>
<sequence>MTFCTLYGKNRSQVNCCRLIFSHPYVPFISLSVYLCICKTGVLFLDSRMHRALSTLVPGWMTLFVCC</sequence>
<keyword evidence="1" id="KW-0812">Transmembrane</keyword>
<accession>A0A0V0GV79</accession>
<keyword evidence="1" id="KW-1133">Transmembrane helix</keyword>
<evidence type="ECO:0000256" key="1">
    <source>
        <dbReference type="SAM" id="Phobius"/>
    </source>
</evidence>
<dbReference type="EMBL" id="GEDG01030320">
    <property type="protein sequence ID" value="JAP11998.1"/>
    <property type="molecule type" value="Transcribed_RNA"/>
</dbReference>
<reference evidence="2" key="1">
    <citation type="submission" date="2015-12" db="EMBL/GenBank/DDBJ databases">
        <title>Gene expression during late stages of embryo sac development: a critical building block for successful pollen-pistil interactions.</title>
        <authorList>
            <person name="Liu Y."/>
            <person name="Joly V."/>
            <person name="Sabar M."/>
            <person name="Matton D.P."/>
        </authorList>
    </citation>
    <scope>NUCLEOTIDE SEQUENCE</scope>
</reference>
<name>A0A0V0GV79_SOLCH</name>
<organism evidence="2">
    <name type="scientific">Solanum chacoense</name>
    <name type="common">Chaco potato</name>
    <dbReference type="NCBI Taxonomy" id="4108"/>
    <lineage>
        <taxon>Eukaryota</taxon>
        <taxon>Viridiplantae</taxon>
        <taxon>Streptophyta</taxon>
        <taxon>Embryophyta</taxon>
        <taxon>Tracheophyta</taxon>
        <taxon>Spermatophyta</taxon>
        <taxon>Magnoliopsida</taxon>
        <taxon>eudicotyledons</taxon>
        <taxon>Gunneridae</taxon>
        <taxon>Pentapetalae</taxon>
        <taxon>asterids</taxon>
        <taxon>lamiids</taxon>
        <taxon>Solanales</taxon>
        <taxon>Solanaceae</taxon>
        <taxon>Solanoideae</taxon>
        <taxon>Solaneae</taxon>
        <taxon>Solanum</taxon>
    </lineage>
</organism>
<protein>
    <submittedName>
        <fullName evidence="2">Putative ovule protein</fullName>
    </submittedName>
</protein>
<feature type="transmembrane region" description="Helical" evidence="1">
    <location>
        <begin position="25"/>
        <end position="45"/>
    </location>
</feature>
<keyword evidence="1" id="KW-0472">Membrane</keyword>
<evidence type="ECO:0000313" key="2">
    <source>
        <dbReference type="EMBL" id="JAP11998.1"/>
    </source>
</evidence>
<dbReference type="AlphaFoldDB" id="A0A0V0GV79"/>